<evidence type="ECO:0000313" key="6">
    <source>
        <dbReference type="EMBL" id="MCC2135806.1"/>
    </source>
</evidence>
<evidence type="ECO:0000256" key="1">
    <source>
        <dbReference type="ARBA" id="ARBA00022485"/>
    </source>
</evidence>
<keyword evidence="2" id="KW-0479">Metal-binding</keyword>
<dbReference type="GO" id="GO:0016491">
    <property type="term" value="F:oxidoreductase activity"/>
    <property type="evidence" value="ECO:0007669"/>
    <property type="project" value="UniProtKB-KW"/>
</dbReference>
<dbReference type="Gene3D" id="3.50.50.60">
    <property type="entry name" value="FAD/NAD(P)-binding domain"/>
    <property type="match status" value="1"/>
</dbReference>
<dbReference type="PANTHER" id="PTHR43498:SF1">
    <property type="entry name" value="COB--COM HETERODISULFIDE REDUCTASE IRON-SULFUR SUBUNIT A"/>
    <property type="match status" value="1"/>
</dbReference>
<evidence type="ECO:0000256" key="5">
    <source>
        <dbReference type="ARBA" id="ARBA00023014"/>
    </source>
</evidence>
<dbReference type="AlphaFoldDB" id="A0AAE3AIE5"/>
<protein>
    <submittedName>
        <fullName evidence="6">FAD-dependent oxidoreductase</fullName>
    </submittedName>
</protein>
<name>A0AAE3AIE5_9FIRM</name>
<evidence type="ECO:0000313" key="7">
    <source>
        <dbReference type="Proteomes" id="UP001199424"/>
    </source>
</evidence>
<keyword evidence="7" id="KW-1185">Reference proteome</keyword>
<organism evidence="6 7">
    <name type="scientific">Hominenteromicrobium mulieris</name>
    <dbReference type="NCBI Taxonomy" id="2885357"/>
    <lineage>
        <taxon>Bacteria</taxon>
        <taxon>Bacillati</taxon>
        <taxon>Bacillota</taxon>
        <taxon>Clostridia</taxon>
        <taxon>Eubacteriales</taxon>
        <taxon>Oscillospiraceae</taxon>
        <taxon>Hominenteromicrobium</taxon>
    </lineage>
</organism>
<dbReference type="RefSeq" id="WP_308448417.1">
    <property type="nucleotide sequence ID" value="NZ_JAJEQC010000001.1"/>
</dbReference>
<evidence type="ECO:0000256" key="4">
    <source>
        <dbReference type="ARBA" id="ARBA00023004"/>
    </source>
</evidence>
<dbReference type="GO" id="GO:0051539">
    <property type="term" value="F:4 iron, 4 sulfur cluster binding"/>
    <property type="evidence" value="ECO:0007669"/>
    <property type="project" value="UniProtKB-KW"/>
</dbReference>
<dbReference type="SUPFAM" id="SSF51905">
    <property type="entry name" value="FAD/NAD(P)-binding domain"/>
    <property type="match status" value="1"/>
</dbReference>
<dbReference type="PANTHER" id="PTHR43498">
    <property type="entry name" value="FERREDOXIN:COB-COM HETERODISULFIDE REDUCTASE SUBUNIT A"/>
    <property type="match status" value="1"/>
</dbReference>
<proteinExistence type="predicted"/>
<accession>A0AAE3AIE5</accession>
<comment type="caution">
    <text evidence="6">The sequence shown here is derived from an EMBL/GenBank/DDBJ whole genome shotgun (WGS) entry which is preliminary data.</text>
</comment>
<dbReference type="GO" id="GO:0046872">
    <property type="term" value="F:metal ion binding"/>
    <property type="evidence" value="ECO:0007669"/>
    <property type="project" value="UniProtKB-KW"/>
</dbReference>
<dbReference type="Proteomes" id="UP001199424">
    <property type="component" value="Unassembled WGS sequence"/>
</dbReference>
<dbReference type="InterPro" id="IPR039650">
    <property type="entry name" value="HdrA-like"/>
</dbReference>
<evidence type="ECO:0000256" key="3">
    <source>
        <dbReference type="ARBA" id="ARBA00023002"/>
    </source>
</evidence>
<dbReference type="InterPro" id="IPR036188">
    <property type="entry name" value="FAD/NAD-bd_sf"/>
</dbReference>
<keyword evidence="3" id="KW-0560">Oxidoreductase</keyword>
<keyword evidence="5" id="KW-0411">Iron-sulfur</keyword>
<dbReference type="Pfam" id="PF12831">
    <property type="entry name" value="FAD_oxidored"/>
    <property type="match status" value="1"/>
</dbReference>
<keyword evidence="4" id="KW-0408">Iron</keyword>
<gene>
    <name evidence="6" type="ORF">LKD31_02080</name>
</gene>
<sequence length="449" mass="48981">MYTLRSRSIPLNTDYDVIVVGGGPSGCTAAAAAARTGAKTLLLEATGSLGGMGTSGLVPAWCPFSDKERIIYRGLAETVFERSKALSPHVAPTDVDWVPIDPEGLKRIYDDLMQEYGVTVLFNTFLCDVDAENGEVHAIVTANKAGFTAYSAKTYIDCTGDGDLAVWAGARYEFEEDGEPMPSTLCFILSNVDLYAYLYHPKYGHRNGGIHPNNKKSFTHLLPNDDRFPEILDTHLCNNIIGPNTVGFNAGHLFGLDSTDPKSVSEVMMRGRRIAKQYRDALATYFPEAFGNAYLVATAPVMGVRESRRIAGDYKLTVEDYVTKADFPDEICRNSYYLDVHYTLEEAKLAAVGKIDGEKRDARYGPGESHGIPYRALLPQGVKNVIVSGRSISCDKRIQGSVRVMPVCLTMGEAAGVTAAFAANANGDVHAVDTDKLRETLRENGAYFH</sequence>
<reference evidence="6" key="1">
    <citation type="submission" date="2021-10" db="EMBL/GenBank/DDBJ databases">
        <title>Anaerobic single-cell dispensing facilitates the cultivation of human gut bacteria.</title>
        <authorList>
            <person name="Afrizal A."/>
        </authorList>
    </citation>
    <scope>NUCLEOTIDE SEQUENCE</scope>
    <source>
        <strain evidence="6">CLA-AA-H250</strain>
    </source>
</reference>
<dbReference type="EMBL" id="JAJEQC010000001">
    <property type="protein sequence ID" value="MCC2135806.1"/>
    <property type="molecule type" value="Genomic_DNA"/>
</dbReference>
<keyword evidence="1" id="KW-0004">4Fe-4S</keyword>
<evidence type="ECO:0000256" key="2">
    <source>
        <dbReference type="ARBA" id="ARBA00022723"/>
    </source>
</evidence>